<organism evidence="3 4">
    <name type="scientific">Saccharopolyspora halophila</name>
    <dbReference type="NCBI Taxonomy" id="405551"/>
    <lineage>
        <taxon>Bacteria</taxon>
        <taxon>Bacillati</taxon>
        <taxon>Actinomycetota</taxon>
        <taxon>Actinomycetes</taxon>
        <taxon>Pseudonocardiales</taxon>
        <taxon>Pseudonocardiaceae</taxon>
        <taxon>Saccharopolyspora</taxon>
    </lineage>
</organism>
<sequence length="249" mass="27037">MGAFKCTMRVSGLPNWLMTRRPNLTGEPKLPGQSPEHRHWVEPGASSVWRSSLGLTSFELPGGAMTTPNNRPNAALLVIDVQQGVVAQAHNRDAVVRNIAELLDRARAAGVEVVWVQHHDDGLPSDSDAWQYVPELVRRISEPLVHKVHGDAFEATDLAEVLAARGIGRLVVTGAQTDACIRSTIHGAFVRGYDVTLVGDAHTTEDLSQYGAPKPAEVIAHTNLYWQFQTAPGRTAAVVNAEDLDFSEV</sequence>
<reference evidence="3 4" key="1">
    <citation type="journal article" date="2019" name="Int. J. Syst. Evol. Microbiol.">
        <title>The Global Catalogue of Microorganisms (GCM) 10K type strain sequencing project: providing services to taxonomists for standard genome sequencing and annotation.</title>
        <authorList>
            <consortium name="The Broad Institute Genomics Platform"/>
            <consortium name="The Broad Institute Genome Sequencing Center for Infectious Disease"/>
            <person name="Wu L."/>
            <person name="Ma J."/>
        </authorList>
    </citation>
    <scope>NUCLEOTIDE SEQUENCE [LARGE SCALE GENOMIC DNA]</scope>
    <source>
        <strain evidence="3 4">JCM 16221</strain>
    </source>
</reference>
<keyword evidence="1" id="KW-0378">Hydrolase</keyword>
<dbReference type="InterPro" id="IPR050272">
    <property type="entry name" value="Isochorismatase-like_hydrls"/>
</dbReference>
<dbReference type="InterPro" id="IPR036380">
    <property type="entry name" value="Isochorismatase-like_sf"/>
</dbReference>
<dbReference type="PANTHER" id="PTHR43540">
    <property type="entry name" value="PEROXYUREIDOACRYLATE/UREIDOACRYLATE AMIDOHYDROLASE-RELATED"/>
    <property type="match status" value="1"/>
</dbReference>
<accession>A0ABN3FZ44</accession>
<feature type="domain" description="Isochorismatase-like" evidence="2">
    <location>
        <begin position="74"/>
        <end position="206"/>
    </location>
</feature>
<dbReference type="CDD" id="cd01014">
    <property type="entry name" value="nicotinamidase_related"/>
    <property type="match status" value="1"/>
</dbReference>
<gene>
    <name evidence="3" type="ORF">GCM10009854_16350</name>
</gene>
<evidence type="ECO:0000259" key="2">
    <source>
        <dbReference type="Pfam" id="PF00857"/>
    </source>
</evidence>
<evidence type="ECO:0000256" key="1">
    <source>
        <dbReference type="ARBA" id="ARBA00022801"/>
    </source>
</evidence>
<dbReference type="Proteomes" id="UP001501218">
    <property type="component" value="Unassembled WGS sequence"/>
</dbReference>
<dbReference type="Gene3D" id="3.40.50.850">
    <property type="entry name" value="Isochorismatase-like"/>
    <property type="match status" value="1"/>
</dbReference>
<comment type="caution">
    <text evidence="3">The sequence shown here is derived from an EMBL/GenBank/DDBJ whole genome shotgun (WGS) entry which is preliminary data.</text>
</comment>
<evidence type="ECO:0000313" key="3">
    <source>
        <dbReference type="EMBL" id="GAA2340640.1"/>
    </source>
</evidence>
<protein>
    <recommendedName>
        <fullName evidence="2">Isochorismatase-like domain-containing protein</fullName>
    </recommendedName>
</protein>
<keyword evidence="4" id="KW-1185">Reference proteome</keyword>
<dbReference type="Pfam" id="PF00857">
    <property type="entry name" value="Isochorismatase"/>
    <property type="match status" value="1"/>
</dbReference>
<evidence type="ECO:0000313" key="4">
    <source>
        <dbReference type="Proteomes" id="UP001501218"/>
    </source>
</evidence>
<dbReference type="PANTHER" id="PTHR43540:SF6">
    <property type="entry name" value="ISOCHORISMATASE-LIKE DOMAIN-CONTAINING PROTEIN"/>
    <property type="match status" value="1"/>
</dbReference>
<dbReference type="SUPFAM" id="SSF52499">
    <property type="entry name" value="Isochorismatase-like hydrolases"/>
    <property type="match status" value="1"/>
</dbReference>
<proteinExistence type="predicted"/>
<dbReference type="InterPro" id="IPR000868">
    <property type="entry name" value="Isochorismatase-like_dom"/>
</dbReference>
<dbReference type="EMBL" id="BAAARA010000004">
    <property type="protein sequence ID" value="GAA2340640.1"/>
    <property type="molecule type" value="Genomic_DNA"/>
</dbReference>
<name>A0ABN3FZ44_9PSEU</name>